<feature type="compositionally biased region" description="Basic and acidic residues" evidence="1">
    <location>
        <begin position="71"/>
        <end position="83"/>
    </location>
</feature>
<gene>
    <name evidence="2" type="ORF">PoB_004782000</name>
</gene>
<proteinExistence type="predicted"/>
<protein>
    <submittedName>
        <fullName evidence="2">Uncharacterized protein</fullName>
    </submittedName>
</protein>
<reference evidence="2 3" key="1">
    <citation type="journal article" date="2021" name="Elife">
        <title>Chloroplast acquisition without the gene transfer in kleptoplastic sea slugs, Plakobranchus ocellatus.</title>
        <authorList>
            <person name="Maeda T."/>
            <person name="Takahashi S."/>
            <person name="Yoshida T."/>
            <person name="Shimamura S."/>
            <person name="Takaki Y."/>
            <person name="Nagai Y."/>
            <person name="Toyoda A."/>
            <person name="Suzuki Y."/>
            <person name="Arimoto A."/>
            <person name="Ishii H."/>
            <person name="Satoh N."/>
            <person name="Nishiyama T."/>
            <person name="Hasebe M."/>
            <person name="Maruyama T."/>
            <person name="Minagawa J."/>
            <person name="Obokata J."/>
            <person name="Shigenobu S."/>
        </authorList>
    </citation>
    <scope>NUCLEOTIDE SEQUENCE [LARGE SCALE GENOMIC DNA]</scope>
</reference>
<sequence length="122" mass="13216">MASFAVCQHGIFRSVSTWHLLQCVSMASPAVCQYGISRSVSAWHLPQCSQSTGDLRFLGPPSGQGAGRGARTRDRRLPADLRADSLTTVPPMPPKESNTLENVSKIFKVVVGHPGILKFHFA</sequence>
<evidence type="ECO:0000313" key="2">
    <source>
        <dbReference type="EMBL" id="GFO21315.1"/>
    </source>
</evidence>
<accession>A0AAV4BQE1</accession>
<organism evidence="2 3">
    <name type="scientific">Plakobranchus ocellatus</name>
    <dbReference type="NCBI Taxonomy" id="259542"/>
    <lineage>
        <taxon>Eukaryota</taxon>
        <taxon>Metazoa</taxon>
        <taxon>Spiralia</taxon>
        <taxon>Lophotrochozoa</taxon>
        <taxon>Mollusca</taxon>
        <taxon>Gastropoda</taxon>
        <taxon>Heterobranchia</taxon>
        <taxon>Euthyneura</taxon>
        <taxon>Panpulmonata</taxon>
        <taxon>Sacoglossa</taxon>
        <taxon>Placobranchoidea</taxon>
        <taxon>Plakobranchidae</taxon>
        <taxon>Plakobranchus</taxon>
    </lineage>
</organism>
<feature type="region of interest" description="Disordered" evidence="1">
    <location>
        <begin position="54"/>
        <end position="97"/>
    </location>
</feature>
<keyword evidence="3" id="KW-1185">Reference proteome</keyword>
<name>A0AAV4BQE1_9GAST</name>
<comment type="caution">
    <text evidence="2">The sequence shown here is derived from an EMBL/GenBank/DDBJ whole genome shotgun (WGS) entry which is preliminary data.</text>
</comment>
<dbReference type="Proteomes" id="UP000735302">
    <property type="component" value="Unassembled WGS sequence"/>
</dbReference>
<dbReference type="AlphaFoldDB" id="A0AAV4BQE1"/>
<evidence type="ECO:0000313" key="3">
    <source>
        <dbReference type="Proteomes" id="UP000735302"/>
    </source>
</evidence>
<evidence type="ECO:0000256" key="1">
    <source>
        <dbReference type="SAM" id="MobiDB-lite"/>
    </source>
</evidence>
<dbReference type="EMBL" id="BLXT01005252">
    <property type="protein sequence ID" value="GFO21315.1"/>
    <property type="molecule type" value="Genomic_DNA"/>
</dbReference>